<evidence type="ECO:0000313" key="3">
    <source>
        <dbReference type="Proteomes" id="UP000295252"/>
    </source>
</evidence>
<keyword evidence="3" id="KW-1185">Reference proteome</keyword>
<dbReference type="Gramene" id="CDP17014">
    <property type="protein sequence ID" value="CDP17014"/>
    <property type="gene ID" value="GSCOC_T00007189001"/>
</dbReference>
<dbReference type="Pfam" id="PF08170">
    <property type="entry name" value="POPLD"/>
    <property type="match status" value="1"/>
</dbReference>
<dbReference type="FunCoup" id="A0A068V935">
    <property type="interactions" value="2560"/>
</dbReference>
<proteinExistence type="predicted"/>
<dbReference type="STRING" id="49390.A0A068V935"/>
<dbReference type="AlphaFoldDB" id="A0A068V935"/>
<accession>A0A068V935</accession>
<sequence>MISSLDSFPFSLLIRSNTSSHFPCLNSGDFTFLSASMAGSSRALLKKSKQGVLLYAIHDITVSCFQDLLLLILSQVLVPSPLESSGQTSQHIVAGVTYGSAMVGYCLDFFSYLCKFCPVTYMWRPQSPILTARVDKIDSKDEQQGIDSYASSRQLWIWIHPAAFREGYDVLESACETVCSLPNIAVNNNKSSTTYSCFLPQEDQISTSAIISLTVKDPRAIAEKGFAVLPETKPSKFLGAKETNTQGDTTLERILPWNPGSLSSLLLDPEEKYRFSDFLDLWDVSKGVNPPGEESFLCKKKHCQMMEFFSIGEENSNNLDPSGVRQYSQLCPIMLLKDNSGKGFTTRWTAILPLSWVTVFWIAIISNGAQAIGLRERHWIACEAGLPYFPLDFPDTNAYSCFMAREAAIADQKEKLQPCSLRPLKVPHFPPWDCIHYGSEPRSTVGVTKFLPVSNNSMKILNCKNCDVASVGSHGAVFNGFVARTSDVLVHFVSHVKDDNLLPFPNFPDGKRCLAKVMKDNDLITRQTNGISCQLMCCQKLCFVRVLLHAYKEGVFEEGAVVCAPHASDINMWLSTRLEDAGKYQAPESLSGSYFVQQPSGRWALQVPEEPVVRESFRWLIGFITTGFIRGR</sequence>
<dbReference type="GO" id="GO:0001682">
    <property type="term" value="P:tRNA 5'-leader removal"/>
    <property type="evidence" value="ECO:0007669"/>
    <property type="project" value="InterPro"/>
</dbReference>
<dbReference type="PANTHER" id="PTHR22731">
    <property type="entry name" value="RIBONUCLEASES P/MRP PROTEIN SUBUNIT POP1"/>
    <property type="match status" value="1"/>
</dbReference>
<reference evidence="3" key="1">
    <citation type="journal article" date="2014" name="Science">
        <title>The coffee genome provides insight into the convergent evolution of caffeine biosynthesis.</title>
        <authorList>
            <person name="Denoeud F."/>
            <person name="Carretero-Paulet L."/>
            <person name="Dereeper A."/>
            <person name="Droc G."/>
            <person name="Guyot R."/>
            <person name="Pietrella M."/>
            <person name="Zheng C."/>
            <person name="Alberti A."/>
            <person name="Anthony F."/>
            <person name="Aprea G."/>
            <person name="Aury J.M."/>
            <person name="Bento P."/>
            <person name="Bernard M."/>
            <person name="Bocs S."/>
            <person name="Campa C."/>
            <person name="Cenci A."/>
            <person name="Combes M.C."/>
            <person name="Crouzillat D."/>
            <person name="Da Silva C."/>
            <person name="Daddiego L."/>
            <person name="De Bellis F."/>
            <person name="Dussert S."/>
            <person name="Garsmeur O."/>
            <person name="Gayraud T."/>
            <person name="Guignon V."/>
            <person name="Jahn K."/>
            <person name="Jamilloux V."/>
            <person name="Joet T."/>
            <person name="Labadie K."/>
            <person name="Lan T."/>
            <person name="Leclercq J."/>
            <person name="Lepelley M."/>
            <person name="Leroy T."/>
            <person name="Li L.T."/>
            <person name="Librado P."/>
            <person name="Lopez L."/>
            <person name="Munoz A."/>
            <person name="Noel B."/>
            <person name="Pallavicini A."/>
            <person name="Perrotta G."/>
            <person name="Poncet V."/>
            <person name="Pot D."/>
            <person name="Priyono X."/>
            <person name="Rigoreau M."/>
            <person name="Rouard M."/>
            <person name="Rozas J."/>
            <person name="Tranchant-Dubreuil C."/>
            <person name="VanBuren R."/>
            <person name="Zhang Q."/>
            <person name="Andrade A.C."/>
            <person name="Argout X."/>
            <person name="Bertrand B."/>
            <person name="de Kochko A."/>
            <person name="Graziosi G."/>
            <person name="Henry R.J."/>
            <person name="Jayarama X."/>
            <person name="Ming R."/>
            <person name="Nagai C."/>
            <person name="Rounsley S."/>
            <person name="Sankoff D."/>
            <person name="Giuliano G."/>
            <person name="Albert V.A."/>
            <person name="Wincker P."/>
            <person name="Lashermes P."/>
        </authorList>
    </citation>
    <scope>NUCLEOTIDE SEQUENCE [LARGE SCALE GENOMIC DNA]</scope>
    <source>
        <strain evidence="3">cv. DH200-94</strain>
    </source>
</reference>
<protein>
    <submittedName>
        <fullName evidence="2">DH200=94 genomic scaffold, scaffold_143</fullName>
    </submittedName>
</protein>
<dbReference type="EMBL" id="HG739227">
    <property type="protein sequence ID" value="CDP17014.1"/>
    <property type="molecule type" value="Genomic_DNA"/>
</dbReference>
<dbReference type="OMA" id="LAYWICK"/>
<dbReference type="InParanoid" id="A0A068V935"/>
<organism evidence="2 3">
    <name type="scientific">Coffea canephora</name>
    <name type="common">Robusta coffee</name>
    <dbReference type="NCBI Taxonomy" id="49390"/>
    <lineage>
        <taxon>Eukaryota</taxon>
        <taxon>Viridiplantae</taxon>
        <taxon>Streptophyta</taxon>
        <taxon>Embryophyta</taxon>
        <taxon>Tracheophyta</taxon>
        <taxon>Spermatophyta</taxon>
        <taxon>Magnoliopsida</taxon>
        <taxon>eudicotyledons</taxon>
        <taxon>Gunneridae</taxon>
        <taxon>Pentapetalae</taxon>
        <taxon>asterids</taxon>
        <taxon>lamiids</taxon>
        <taxon>Gentianales</taxon>
        <taxon>Rubiaceae</taxon>
        <taxon>Ixoroideae</taxon>
        <taxon>Gardenieae complex</taxon>
        <taxon>Bertiereae - Coffeeae clade</taxon>
        <taxon>Coffeeae</taxon>
        <taxon>Coffea</taxon>
    </lineage>
</organism>
<evidence type="ECO:0000259" key="1">
    <source>
        <dbReference type="Pfam" id="PF08170"/>
    </source>
</evidence>
<evidence type="ECO:0000313" key="2">
    <source>
        <dbReference type="EMBL" id="CDP17014.1"/>
    </source>
</evidence>
<dbReference type="Proteomes" id="UP000295252">
    <property type="component" value="Unassembled WGS sequence"/>
</dbReference>
<dbReference type="InterPro" id="IPR039182">
    <property type="entry name" value="Pop1"/>
</dbReference>
<dbReference type="PhylomeDB" id="A0A068V935"/>
<dbReference type="GO" id="GO:0000172">
    <property type="term" value="C:ribonuclease MRP complex"/>
    <property type="evidence" value="ECO:0007669"/>
    <property type="project" value="InterPro"/>
</dbReference>
<dbReference type="GO" id="GO:0005655">
    <property type="term" value="C:nucleolar ribonuclease P complex"/>
    <property type="evidence" value="ECO:0007669"/>
    <property type="project" value="InterPro"/>
</dbReference>
<dbReference type="PANTHER" id="PTHR22731:SF3">
    <property type="entry name" value="RIBONUCLEASES P_MRP PROTEIN SUBUNIT POP1"/>
    <property type="match status" value="1"/>
</dbReference>
<dbReference type="InterPro" id="IPR012590">
    <property type="entry name" value="POPLD_dom"/>
</dbReference>
<gene>
    <name evidence="2" type="ORF">GSCOC_T00007189001</name>
</gene>
<feature type="domain" description="POPLD" evidence="1">
    <location>
        <begin position="347"/>
        <end position="422"/>
    </location>
</feature>
<dbReference type="OrthoDB" id="442863at2759"/>
<name>A0A068V935_COFCA</name>